<feature type="region of interest" description="Disordered" evidence="1">
    <location>
        <begin position="19"/>
        <end position="86"/>
    </location>
</feature>
<dbReference type="Proteomes" id="UP001066276">
    <property type="component" value="Chromosome 4_2"/>
</dbReference>
<proteinExistence type="predicted"/>
<dbReference type="AlphaFoldDB" id="A0AAV7S886"/>
<evidence type="ECO:0000313" key="2">
    <source>
        <dbReference type="EMBL" id="KAJ1159955.1"/>
    </source>
</evidence>
<evidence type="ECO:0000256" key="1">
    <source>
        <dbReference type="SAM" id="MobiDB-lite"/>
    </source>
</evidence>
<feature type="compositionally biased region" description="Basic and acidic residues" evidence="1">
    <location>
        <begin position="44"/>
        <end position="79"/>
    </location>
</feature>
<comment type="caution">
    <text evidence="2">The sequence shown here is derived from an EMBL/GenBank/DDBJ whole genome shotgun (WGS) entry which is preliminary data.</text>
</comment>
<accession>A0AAV7S886</accession>
<organism evidence="2 3">
    <name type="scientific">Pleurodeles waltl</name>
    <name type="common">Iberian ribbed newt</name>
    <dbReference type="NCBI Taxonomy" id="8319"/>
    <lineage>
        <taxon>Eukaryota</taxon>
        <taxon>Metazoa</taxon>
        <taxon>Chordata</taxon>
        <taxon>Craniata</taxon>
        <taxon>Vertebrata</taxon>
        <taxon>Euteleostomi</taxon>
        <taxon>Amphibia</taxon>
        <taxon>Batrachia</taxon>
        <taxon>Caudata</taxon>
        <taxon>Salamandroidea</taxon>
        <taxon>Salamandridae</taxon>
        <taxon>Pleurodelinae</taxon>
        <taxon>Pleurodeles</taxon>
    </lineage>
</organism>
<gene>
    <name evidence="2" type="ORF">NDU88_000459</name>
</gene>
<reference evidence="2" key="1">
    <citation type="journal article" date="2022" name="bioRxiv">
        <title>Sequencing and chromosome-scale assembly of the giantPleurodeles waltlgenome.</title>
        <authorList>
            <person name="Brown T."/>
            <person name="Elewa A."/>
            <person name="Iarovenko S."/>
            <person name="Subramanian E."/>
            <person name="Araus A.J."/>
            <person name="Petzold A."/>
            <person name="Susuki M."/>
            <person name="Suzuki K.-i.T."/>
            <person name="Hayashi T."/>
            <person name="Toyoda A."/>
            <person name="Oliveira C."/>
            <person name="Osipova E."/>
            <person name="Leigh N.D."/>
            <person name="Simon A."/>
            <person name="Yun M.H."/>
        </authorList>
    </citation>
    <scope>NUCLEOTIDE SEQUENCE</scope>
    <source>
        <strain evidence="2">20211129_DDA</strain>
        <tissue evidence="2">Liver</tissue>
    </source>
</reference>
<sequence>MLSLDIFNKKVDNVKFKILRPNNHGGPGFHEGEHRKKGHRGRRGRDLGVARQEGESIAKEKQQTSRQERARLTGHDHPNDLGFPGEEAHALPERKQLNQFMRPVPKLMPRDLQIELYKAWIMRIKKHPI</sequence>
<evidence type="ECO:0000313" key="3">
    <source>
        <dbReference type="Proteomes" id="UP001066276"/>
    </source>
</evidence>
<dbReference type="EMBL" id="JANPWB010000008">
    <property type="protein sequence ID" value="KAJ1159955.1"/>
    <property type="molecule type" value="Genomic_DNA"/>
</dbReference>
<protein>
    <submittedName>
        <fullName evidence="2">Uncharacterized protein</fullName>
    </submittedName>
</protein>
<name>A0AAV7S886_PLEWA</name>
<keyword evidence="3" id="KW-1185">Reference proteome</keyword>